<keyword evidence="2" id="KW-1185">Reference proteome</keyword>
<dbReference type="AlphaFoldDB" id="A0A3M6U903"/>
<gene>
    <name evidence="1" type="ORF">pdam_00016658</name>
</gene>
<dbReference type="SUPFAM" id="SSF56219">
    <property type="entry name" value="DNase I-like"/>
    <property type="match status" value="1"/>
</dbReference>
<sequence>LERSNPEGNRLSTIQYTTNFIGVRAKSYKSRVVHIKKEDPKVWWKEMKQLCRRHSNDNKMRVMGNPTLTLKKYSLQEAVNLMVIYQLRGHSKDVRHVWPSFKGKRASRRARERISRCRYSIEVQPTNHINHSQDSRRHQNKANCATISLSQQDQQGERKVYILSVLLSTVLSLAPKLDEVSDAITYANLDIAYITETWLHDHIHNNVISIPEYNLVRRDRIDITHGGFCTYIKKGLKYTVLEDLYDDKIEAIWLQLRPLRLPGGLSYIIIANVYHPQTDKGISDPEILHYLYDSISTIELRFSNCGVLITGDFNRLNTSRFRNAFKLKQIEPIKRPAFCLSDHASVELQPLSCCKTQPSKRSIITRDQQESHRVTLSSYLEKVNITDLVKNKDTCDKKMQMMEEAIILVWMQLCP</sequence>
<comment type="caution">
    <text evidence="1">The sequence shown here is derived from an EMBL/GenBank/DDBJ whole genome shotgun (WGS) entry which is preliminary data.</text>
</comment>
<evidence type="ECO:0008006" key="3">
    <source>
        <dbReference type="Google" id="ProtNLM"/>
    </source>
</evidence>
<protein>
    <recommendedName>
        <fullName evidence="3">Endonuclease/exonuclease/phosphatase domain-containing protein</fullName>
    </recommendedName>
</protein>
<reference evidence="1 2" key="1">
    <citation type="journal article" date="2018" name="Sci. Rep.">
        <title>Comparative analysis of the Pocillopora damicornis genome highlights role of immune system in coral evolution.</title>
        <authorList>
            <person name="Cunning R."/>
            <person name="Bay R.A."/>
            <person name="Gillette P."/>
            <person name="Baker A.C."/>
            <person name="Traylor-Knowles N."/>
        </authorList>
    </citation>
    <scope>NUCLEOTIDE SEQUENCE [LARGE SCALE GENOMIC DNA]</scope>
    <source>
        <strain evidence="1">RSMAS</strain>
        <tissue evidence="1">Whole animal</tissue>
    </source>
</reference>
<dbReference type="Gene3D" id="3.60.10.10">
    <property type="entry name" value="Endonuclease/exonuclease/phosphatase"/>
    <property type="match status" value="1"/>
</dbReference>
<dbReference type="InterPro" id="IPR036691">
    <property type="entry name" value="Endo/exonu/phosph_ase_sf"/>
</dbReference>
<accession>A0A3M6U903</accession>
<feature type="non-terminal residue" evidence="1">
    <location>
        <position position="415"/>
    </location>
</feature>
<proteinExistence type="predicted"/>
<evidence type="ECO:0000313" key="2">
    <source>
        <dbReference type="Proteomes" id="UP000275408"/>
    </source>
</evidence>
<evidence type="ECO:0000313" key="1">
    <source>
        <dbReference type="EMBL" id="RMX50004.1"/>
    </source>
</evidence>
<feature type="non-terminal residue" evidence="1">
    <location>
        <position position="1"/>
    </location>
</feature>
<name>A0A3M6U903_POCDA</name>
<dbReference type="PANTHER" id="PTHR47510:SF3">
    <property type="entry name" value="ENDO_EXONUCLEASE_PHOSPHATASE DOMAIN-CONTAINING PROTEIN"/>
    <property type="match status" value="1"/>
</dbReference>
<dbReference type="EMBL" id="RCHS01002012">
    <property type="protein sequence ID" value="RMX50004.1"/>
    <property type="molecule type" value="Genomic_DNA"/>
</dbReference>
<dbReference type="PANTHER" id="PTHR47510">
    <property type="entry name" value="REVERSE TRANSCRIPTASE DOMAIN-CONTAINING PROTEIN"/>
    <property type="match status" value="1"/>
</dbReference>
<dbReference type="Proteomes" id="UP000275408">
    <property type="component" value="Unassembled WGS sequence"/>
</dbReference>
<organism evidence="1 2">
    <name type="scientific">Pocillopora damicornis</name>
    <name type="common">Cauliflower coral</name>
    <name type="synonym">Millepora damicornis</name>
    <dbReference type="NCBI Taxonomy" id="46731"/>
    <lineage>
        <taxon>Eukaryota</taxon>
        <taxon>Metazoa</taxon>
        <taxon>Cnidaria</taxon>
        <taxon>Anthozoa</taxon>
        <taxon>Hexacorallia</taxon>
        <taxon>Scleractinia</taxon>
        <taxon>Astrocoeniina</taxon>
        <taxon>Pocilloporidae</taxon>
        <taxon>Pocillopora</taxon>
    </lineage>
</organism>